<proteinExistence type="predicted"/>
<dbReference type="EMBL" id="CP012543">
    <property type="protein sequence ID" value="QCD47369.1"/>
    <property type="molecule type" value="Genomic_DNA"/>
</dbReference>
<dbReference type="Gene3D" id="3.60.21.10">
    <property type="match status" value="1"/>
</dbReference>
<evidence type="ECO:0000313" key="3">
    <source>
        <dbReference type="Proteomes" id="UP000502377"/>
    </source>
</evidence>
<dbReference type="InterPro" id="IPR004843">
    <property type="entry name" value="Calcineurin-like_PHP"/>
</dbReference>
<accession>A0A6G5QP15</accession>
<sequence length="219" mass="25198">MSVYFTSDLHFGHELMLKKYPNFRKGANAAEMDENLIAVWNALITPEDVVYDLGDVSFHKDFARTYEILRRLNGRHFLVLGNHDEQIVARKNELLSWRKADGNFMFEQIADYAFVRLFRVSAALSHYPMSEWGGCHKGALMLYGHLHANIAPIVGRALNVGFDLHGKILSEDEVWSYLKDIPPRAHHASELEGISESDGVEQRRVLIENFLREINRTEK</sequence>
<organism evidence="2 3">
    <name type="scientific">Campylobacter rectus</name>
    <name type="common">Wolinella recta</name>
    <dbReference type="NCBI Taxonomy" id="203"/>
    <lineage>
        <taxon>Bacteria</taxon>
        <taxon>Pseudomonadati</taxon>
        <taxon>Campylobacterota</taxon>
        <taxon>Epsilonproteobacteria</taxon>
        <taxon>Campylobacterales</taxon>
        <taxon>Campylobacteraceae</taxon>
        <taxon>Campylobacter</taxon>
    </lineage>
</organism>
<dbReference type="RefSeq" id="WP_004318415.1">
    <property type="nucleotide sequence ID" value="NZ_CP012543.1"/>
</dbReference>
<reference evidence="2 3" key="1">
    <citation type="submission" date="2016-07" db="EMBL/GenBank/DDBJ databases">
        <title>Comparative genomics of the Campylobacter concisus group.</title>
        <authorList>
            <person name="Miller W.G."/>
            <person name="Yee E."/>
            <person name="Chapman M.H."/>
            <person name="Huynh S."/>
            <person name="Bono J.L."/>
            <person name="On S.L.W."/>
            <person name="StLeger J."/>
            <person name="Foster G."/>
            <person name="Parker C.T."/>
        </authorList>
    </citation>
    <scope>NUCLEOTIDE SEQUENCE [LARGE SCALE GENOMIC DNA]</scope>
    <source>
        <strain evidence="2 3">ATCC 33238</strain>
    </source>
</reference>
<evidence type="ECO:0000259" key="1">
    <source>
        <dbReference type="Pfam" id="PF00149"/>
    </source>
</evidence>
<dbReference type="SUPFAM" id="SSF56300">
    <property type="entry name" value="Metallo-dependent phosphatases"/>
    <property type="match status" value="1"/>
</dbReference>
<dbReference type="GO" id="GO:0016787">
    <property type="term" value="F:hydrolase activity"/>
    <property type="evidence" value="ECO:0007669"/>
    <property type="project" value="InterPro"/>
</dbReference>
<protein>
    <submittedName>
        <fullName evidence="2">Metallophosphatase</fullName>
    </submittedName>
</protein>
<dbReference type="Proteomes" id="UP000502377">
    <property type="component" value="Chromosome"/>
</dbReference>
<gene>
    <name evidence="2" type="ORF">CRECT_1740</name>
</gene>
<dbReference type="Pfam" id="PF00149">
    <property type="entry name" value="Metallophos"/>
    <property type="match status" value="1"/>
</dbReference>
<dbReference type="KEGG" id="crx:CRECT_1740"/>
<dbReference type="InterPro" id="IPR029052">
    <property type="entry name" value="Metallo-depent_PP-like"/>
</dbReference>
<dbReference type="AlphaFoldDB" id="A0A6G5QP15"/>
<name>A0A6G5QP15_CAMRE</name>
<evidence type="ECO:0000313" key="2">
    <source>
        <dbReference type="EMBL" id="QCD47369.1"/>
    </source>
</evidence>
<feature type="domain" description="Calcineurin-like phosphoesterase" evidence="1">
    <location>
        <begin position="1"/>
        <end position="117"/>
    </location>
</feature>